<keyword evidence="2" id="KW-1185">Reference proteome</keyword>
<dbReference type="InterPro" id="IPR058979">
    <property type="entry name" value="LysC-like"/>
</dbReference>
<organism evidence="1 2">
    <name type="scientific">Ralstonia phage phiAp1</name>
    <dbReference type="NCBI Taxonomy" id="2783867"/>
    <lineage>
        <taxon>Viruses</taxon>
        <taxon>Duplodnaviria</taxon>
        <taxon>Heunggongvirae</taxon>
        <taxon>Uroviricota</taxon>
        <taxon>Caudoviricetes</taxon>
        <taxon>Autographivirales</taxon>
        <taxon>Autoscriptoviridae</taxon>
        <taxon>Ayakvirus</taxon>
        <taxon>Ayakvirus Ap1</taxon>
    </lineage>
</organism>
<accession>A0A1L7DS90</accession>
<dbReference type="Proteomes" id="UP000221958">
    <property type="component" value="Segment"/>
</dbReference>
<reference evidence="2" key="1">
    <citation type="submission" date="2016-11" db="EMBL/GenBank/DDBJ databases">
        <authorList>
            <person name="Xavier A.S."/>
            <person name="Silva F.P."/>
            <person name="Vidigal P.M.P."/>
            <person name="Lima T.T.M."/>
            <person name="Souza F.O."/>
            <person name="Alfenas-Zerbini P."/>
        </authorList>
    </citation>
    <scope>NUCLEOTIDE SEQUENCE [LARGE SCALE GENOMIC DNA]</scope>
</reference>
<name>A0A1L7DS90_9CAUD</name>
<protein>
    <submittedName>
        <fullName evidence="1">O-spanin</fullName>
    </submittedName>
</protein>
<dbReference type="Pfam" id="PF23793">
    <property type="entry name" value="LysC"/>
    <property type="match status" value="1"/>
</dbReference>
<gene>
    <name evidence="1" type="ORF">phiAp1_53</name>
</gene>
<dbReference type="EMBL" id="KY117485">
    <property type="protein sequence ID" value="APU03194.1"/>
    <property type="molecule type" value="Genomic_DNA"/>
</dbReference>
<proteinExistence type="predicted"/>
<dbReference type="PROSITE" id="PS51257">
    <property type="entry name" value="PROKAR_LIPOPROTEIN"/>
    <property type="match status" value="1"/>
</dbReference>
<sequence length="92" mass="9800">MPSLTRSRAIVLGLISLCLTTLQACSSVPQVQPQQAPDPALYAAPVPEPTLPYPLTNGALVEAVVAYREALGLANADRAAIKAWVQTFKEKQ</sequence>
<evidence type="ECO:0000313" key="2">
    <source>
        <dbReference type="Proteomes" id="UP000221958"/>
    </source>
</evidence>
<evidence type="ECO:0000313" key="1">
    <source>
        <dbReference type="EMBL" id="APU03194.1"/>
    </source>
</evidence>